<dbReference type="AlphaFoldDB" id="A0A6C6ZTZ4"/>
<dbReference type="EMBL" id="CP001144">
    <property type="protein sequence ID" value="ACH73797.1"/>
    <property type="molecule type" value="Genomic_DNA"/>
</dbReference>
<name>A0A6C6ZTZ4_SALDC</name>
<organism evidence="1 2">
    <name type="scientific">Salmonella dublin (strain CT_02021853)</name>
    <dbReference type="NCBI Taxonomy" id="439851"/>
    <lineage>
        <taxon>Bacteria</taxon>
        <taxon>Pseudomonadati</taxon>
        <taxon>Pseudomonadota</taxon>
        <taxon>Gammaproteobacteria</taxon>
        <taxon>Enterobacterales</taxon>
        <taxon>Enterobacteriaceae</taxon>
        <taxon>Salmonella</taxon>
    </lineage>
</organism>
<gene>
    <name evidence="1" type="ordered locus">SeD_A4880</name>
</gene>
<sequence>MSRSLMDKDSLFSVGVFREPILMTKQILELTGLQVGELPALKKR</sequence>
<evidence type="ECO:0000313" key="2">
    <source>
        <dbReference type="Proteomes" id="UP000008322"/>
    </source>
</evidence>
<protein>
    <submittedName>
        <fullName evidence="1">Uncharacterized protein</fullName>
    </submittedName>
</protein>
<dbReference type="Proteomes" id="UP000008322">
    <property type="component" value="Chromosome"/>
</dbReference>
<accession>A0A6C6ZTZ4</accession>
<proteinExistence type="predicted"/>
<evidence type="ECO:0000313" key="1">
    <source>
        <dbReference type="EMBL" id="ACH73797.1"/>
    </source>
</evidence>
<reference evidence="1 2" key="1">
    <citation type="journal article" date="2011" name="J. Bacteriol.">
        <title>Comparative genomics of 28 Salmonella enterica isolates: evidence for CRISPR-mediated adaptive sublineage evolution.</title>
        <authorList>
            <person name="Fricke W.F."/>
            <person name="Mammel M.K."/>
            <person name="McDermott P.F."/>
            <person name="Tartera C."/>
            <person name="White D.G."/>
            <person name="Leclerc J.E."/>
            <person name="Ravel J."/>
            <person name="Cebula T.A."/>
        </authorList>
    </citation>
    <scope>NUCLEOTIDE SEQUENCE [LARGE SCALE GENOMIC DNA]</scope>
    <source>
        <strain evidence="1 2">CT_02021853</strain>
    </source>
</reference>
<dbReference type="KEGG" id="sed:SeD_A4880"/>